<protein>
    <recommendedName>
        <fullName evidence="4">DUF4386 domain-containing protein</fullName>
    </recommendedName>
</protein>
<reference evidence="2 3" key="1">
    <citation type="submission" date="2021-07" db="EMBL/GenBank/DDBJ databases">
        <title>Actinomadura sp. PM05-2 isolated from lichen.</title>
        <authorList>
            <person name="Somphong A."/>
            <person name="Phongsopitanun W."/>
            <person name="Tanasupawat S."/>
            <person name="Peongsungnone V."/>
        </authorList>
    </citation>
    <scope>NUCLEOTIDE SEQUENCE [LARGE SCALE GENOMIC DNA]</scope>
    <source>
        <strain evidence="2 3">PM05-2</strain>
    </source>
</reference>
<evidence type="ECO:0008006" key="4">
    <source>
        <dbReference type="Google" id="ProtNLM"/>
    </source>
</evidence>
<dbReference type="EMBL" id="JAIBOA010000005">
    <property type="protein sequence ID" value="MBW8482662.1"/>
    <property type="molecule type" value="Genomic_DNA"/>
</dbReference>
<keyword evidence="3" id="KW-1185">Reference proteome</keyword>
<accession>A0ABS7FQJ8</accession>
<feature type="transmembrane region" description="Helical" evidence="1">
    <location>
        <begin position="216"/>
        <end position="237"/>
    </location>
</feature>
<name>A0ABS7FQJ8_9ACTN</name>
<keyword evidence="1" id="KW-0812">Transmembrane</keyword>
<dbReference type="RefSeq" id="WP_220165360.1">
    <property type="nucleotide sequence ID" value="NZ_JAIBOA010000005.1"/>
</dbReference>
<feature type="transmembrane region" description="Helical" evidence="1">
    <location>
        <begin position="27"/>
        <end position="51"/>
    </location>
</feature>
<evidence type="ECO:0000256" key="1">
    <source>
        <dbReference type="SAM" id="Phobius"/>
    </source>
</evidence>
<evidence type="ECO:0000313" key="3">
    <source>
        <dbReference type="Proteomes" id="UP000774570"/>
    </source>
</evidence>
<keyword evidence="1" id="KW-1133">Transmembrane helix</keyword>
<organism evidence="2 3">
    <name type="scientific">Actinomadura parmotrematis</name>
    <dbReference type="NCBI Taxonomy" id="2864039"/>
    <lineage>
        <taxon>Bacteria</taxon>
        <taxon>Bacillati</taxon>
        <taxon>Actinomycetota</taxon>
        <taxon>Actinomycetes</taxon>
        <taxon>Streptosporangiales</taxon>
        <taxon>Thermomonosporaceae</taxon>
        <taxon>Actinomadura</taxon>
    </lineage>
</organism>
<dbReference type="Proteomes" id="UP000774570">
    <property type="component" value="Unassembled WGS sequence"/>
</dbReference>
<feature type="transmembrane region" description="Helical" evidence="1">
    <location>
        <begin position="106"/>
        <end position="135"/>
    </location>
</feature>
<feature type="transmembrane region" description="Helical" evidence="1">
    <location>
        <begin position="184"/>
        <end position="204"/>
    </location>
</feature>
<gene>
    <name evidence="2" type="ORF">K1Y72_09815</name>
</gene>
<comment type="caution">
    <text evidence="2">The sequence shown here is derived from an EMBL/GenBank/DDBJ whole genome shotgun (WGS) entry which is preliminary data.</text>
</comment>
<feature type="transmembrane region" description="Helical" evidence="1">
    <location>
        <begin position="71"/>
        <end position="94"/>
    </location>
</feature>
<sequence length="251" mass="27301">MSGAAAARTAADASGGRRRGGAVDLWICWWVLPVFYVLFGLIFVLLARVIPPPRPDRSPEEVAAFFHDHAATIRIGFAALMVVIGFTGVANGLVAHQMKRMAVSPVFAYAYIAALAVGALPGCLMAAFCFLAAVFRPGRDPHVLALLYDIGLLTFVGSLGCFTTQYLVLALAILLDRRRIFPTWMAYVCVWQIVTELLAAPVFVFKDGPLAWDGSISFYMGTVIFGIYEVCIIVLLFKAVRDQPPGEPVQD</sequence>
<feature type="transmembrane region" description="Helical" evidence="1">
    <location>
        <begin position="155"/>
        <end position="175"/>
    </location>
</feature>
<keyword evidence="1" id="KW-0472">Membrane</keyword>
<evidence type="ECO:0000313" key="2">
    <source>
        <dbReference type="EMBL" id="MBW8482662.1"/>
    </source>
</evidence>
<proteinExistence type="predicted"/>